<name>A0A8J2VFS3_9BACL</name>
<sequence>MDQNELYEAIRRYREILSKPKEEYTDDDLDFMWNTIQNPTFQTFLDSLDGKRE</sequence>
<dbReference type="EMBL" id="BMHQ01000018">
    <property type="protein sequence ID" value="GGE28764.1"/>
    <property type="molecule type" value="Genomic_DNA"/>
</dbReference>
<reference evidence="1" key="1">
    <citation type="journal article" date="2014" name="Int. J. Syst. Evol. Microbiol.">
        <title>Complete genome sequence of Corynebacterium casei LMG S-19264T (=DSM 44701T), isolated from a smear-ripened cheese.</title>
        <authorList>
            <consortium name="US DOE Joint Genome Institute (JGI-PGF)"/>
            <person name="Walter F."/>
            <person name="Albersmeier A."/>
            <person name="Kalinowski J."/>
            <person name="Ruckert C."/>
        </authorList>
    </citation>
    <scope>NUCLEOTIDE SEQUENCE</scope>
    <source>
        <strain evidence="1">CGMCC 1.15179</strain>
    </source>
</reference>
<protein>
    <submittedName>
        <fullName evidence="1">Uncharacterized protein</fullName>
    </submittedName>
</protein>
<dbReference type="AlphaFoldDB" id="A0A8J2VFS3"/>
<comment type="caution">
    <text evidence="1">The sequence shown here is derived from an EMBL/GenBank/DDBJ whole genome shotgun (WGS) entry which is preliminary data.</text>
</comment>
<accession>A0A8J2VFS3</accession>
<proteinExistence type="predicted"/>
<evidence type="ECO:0000313" key="2">
    <source>
        <dbReference type="Proteomes" id="UP000625210"/>
    </source>
</evidence>
<organism evidence="1 2">
    <name type="scientific">Marinithermofilum abyssi</name>
    <dbReference type="NCBI Taxonomy" id="1571185"/>
    <lineage>
        <taxon>Bacteria</taxon>
        <taxon>Bacillati</taxon>
        <taxon>Bacillota</taxon>
        <taxon>Bacilli</taxon>
        <taxon>Bacillales</taxon>
        <taxon>Thermoactinomycetaceae</taxon>
        <taxon>Marinithermofilum</taxon>
    </lineage>
</organism>
<keyword evidence="2" id="KW-1185">Reference proteome</keyword>
<gene>
    <name evidence="1" type="ORF">GCM10011571_33610</name>
</gene>
<evidence type="ECO:0000313" key="1">
    <source>
        <dbReference type="EMBL" id="GGE28764.1"/>
    </source>
</evidence>
<dbReference type="RefSeq" id="WP_188649038.1">
    <property type="nucleotide sequence ID" value="NZ_BMHQ01000018.1"/>
</dbReference>
<dbReference type="Proteomes" id="UP000625210">
    <property type="component" value="Unassembled WGS sequence"/>
</dbReference>
<reference evidence="1" key="2">
    <citation type="submission" date="2020-09" db="EMBL/GenBank/DDBJ databases">
        <authorList>
            <person name="Sun Q."/>
            <person name="Zhou Y."/>
        </authorList>
    </citation>
    <scope>NUCLEOTIDE SEQUENCE</scope>
    <source>
        <strain evidence="1">CGMCC 1.15179</strain>
    </source>
</reference>